<gene>
    <name evidence="2" type="ORF">E2562_010568</name>
</gene>
<feature type="compositionally biased region" description="Polar residues" evidence="1">
    <location>
        <begin position="35"/>
        <end position="46"/>
    </location>
</feature>
<organism evidence="2 3">
    <name type="scientific">Oryza meyeriana var. granulata</name>
    <dbReference type="NCBI Taxonomy" id="110450"/>
    <lineage>
        <taxon>Eukaryota</taxon>
        <taxon>Viridiplantae</taxon>
        <taxon>Streptophyta</taxon>
        <taxon>Embryophyta</taxon>
        <taxon>Tracheophyta</taxon>
        <taxon>Spermatophyta</taxon>
        <taxon>Magnoliopsida</taxon>
        <taxon>Liliopsida</taxon>
        <taxon>Poales</taxon>
        <taxon>Poaceae</taxon>
        <taxon>BOP clade</taxon>
        <taxon>Oryzoideae</taxon>
        <taxon>Oryzeae</taxon>
        <taxon>Oryzinae</taxon>
        <taxon>Oryza</taxon>
        <taxon>Oryza meyeriana</taxon>
    </lineage>
</organism>
<dbReference type="Proteomes" id="UP000479710">
    <property type="component" value="Unassembled WGS sequence"/>
</dbReference>
<evidence type="ECO:0000313" key="2">
    <source>
        <dbReference type="EMBL" id="KAF0891576.1"/>
    </source>
</evidence>
<name>A0A6G1BUK2_9ORYZ</name>
<dbReference type="EMBL" id="SPHZ02000011">
    <property type="protein sequence ID" value="KAF0891576.1"/>
    <property type="molecule type" value="Genomic_DNA"/>
</dbReference>
<protein>
    <submittedName>
        <fullName evidence="2">Uncharacterized protein</fullName>
    </submittedName>
</protein>
<comment type="caution">
    <text evidence="2">The sequence shown here is derived from an EMBL/GenBank/DDBJ whole genome shotgun (WGS) entry which is preliminary data.</text>
</comment>
<proteinExistence type="predicted"/>
<evidence type="ECO:0000313" key="3">
    <source>
        <dbReference type="Proteomes" id="UP000479710"/>
    </source>
</evidence>
<feature type="region of interest" description="Disordered" evidence="1">
    <location>
        <begin position="25"/>
        <end position="62"/>
    </location>
</feature>
<evidence type="ECO:0000256" key="1">
    <source>
        <dbReference type="SAM" id="MobiDB-lite"/>
    </source>
</evidence>
<keyword evidence="3" id="KW-1185">Reference proteome</keyword>
<dbReference type="AlphaFoldDB" id="A0A6G1BUK2"/>
<sequence>MRSRAALIHKRELGISLGLAGFNPVRGHGPLSSARRCSTASISTGPTRHRHTQAPGSMSMRQ</sequence>
<accession>A0A6G1BUK2</accession>
<reference evidence="2 3" key="1">
    <citation type="submission" date="2019-11" db="EMBL/GenBank/DDBJ databases">
        <title>Whole genome sequence of Oryza granulata.</title>
        <authorList>
            <person name="Li W."/>
        </authorList>
    </citation>
    <scope>NUCLEOTIDE SEQUENCE [LARGE SCALE GENOMIC DNA]</scope>
    <source>
        <strain evidence="3">cv. Menghai</strain>
        <tissue evidence="2">Leaf</tissue>
    </source>
</reference>